<keyword evidence="5" id="KW-0963">Cytoplasm</keyword>
<dbReference type="RefSeq" id="WP_121988393.1">
    <property type="nucleotide sequence ID" value="NZ_OUNR01000001.1"/>
</dbReference>
<dbReference type="Gene3D" id="3.30.56.10">
    <property type="match status" value="2"/>
</dbReference>
<proteinExistence type="inferred from homology"/>
<dbReference type="PANTHER" id="PTHR10947">
    <property type="entry name" value="PHENYLALANYL-TRNA SYNTHETASE BETA CHAIN AND LEUCINE-RICH REPEAT-CONTAINING PROTEIN 47"/>
    <property type="match status" value="1"/>
</dbReference>
<dbReference type="InterPro" id="IPR041616">
    <property type="entry name" value="PheRS_beta_core"/>
</dbReference>
<evidence type="ECO:0000313" key="15">
    <source>
        <dbReference type="Proteomes" id="UP000248168"/>
    </source>
</evidence>
<comment type="similarity">
    <text evidence="3">Belongs to the phenylalanyl-tRNA synthetase beta subunit family. Type 2 subfamily.</text>
</comment>
<evidence type="ECO:0000256" key="3">
    <source>
        <dbReference type="ARBA" id="ARBA00007438"/>
    </source>
</evidence>
<evidence type="ECO:0000256" key="12">
    <source>
        <dbReference type="ARBA" id="ARBA00023146"/>
    </source>
</evidence>
<dbReference type="SMART" id="SM00873">
    <property type="entry name" value="B3_4"/>
    <property type="match status" value="1"/>
</dbReference>
<dbReference type="Gene3D" id="3.30.930.10">
    <property type="entry name" value="Bira Bifunctional Protein, Domain 2"/>
    <property type="match status" value="1"/>
</dbReference>
<keyword evidence="9" id="KW-0067">ATP-binding</keyword>
<dbReference type="CDD" id="cd00769">
    <property type="entry name" value="PheRS_beta_core"/>
    <property type="match status" value="1"/>
</dbReference>
<organism evidence="14 15">
    <name type="scientific">Nitrospira lenta</name>
    <dbReference type="NCBI Taxonomy" id="1436998"/>
    <lineage>
        <taxon>Bacteria</taxon>
        <taxon>Pseudomonadati</taxon>
        <taxon>Nitrospirota</taxon>
        <taxon>Nitrospiria</taxon>
        <taxon>Nitrospirales</taxon>
        <taxon>Nitrospiraceae</taxon>
        <taxon>Nitrospira</taxon>
    </lineage>
</organism>
<dbReference type="GO" id="GO:0000287">
    <property type="term" value="F:magnesium ion binding"/>
    <property type="evidence" value="ECO:0007669"/>
    <property type="project" value="InterPro"/>
</dbReference>
<keyword evidence="8" id="KW-0547">Nucleotide-binding</keyword>
<dbReference type="PROSITE" id="PS51483">
    <property type="entry name" value="B5"/>
    <property type="match status" value="1"/>
</dbReference>
<evidence type="ECO:0000256" key="8">
    <source>
        <dbReference type="ARBA" id="ARBA00022741"/>
    </source>
</evidence>
<dbReference type="InterPro" id="IPR020825">
    <property type="entry name" value="Phe-tRNA_synthase-like_B3/B4"/>
</dbReference>
<evidence type="ECO:0000256" key="4">
    <source>
        <dbReference type="ARBA" id="ARBA00012814"/>
    </source>
</evidence>
<evidence type="ECO:0000256" key="1">
    <source>
        <dbReference type="ARBA" id="ARBA00001946"/>
    </source>
</evidence>
<dbReference type="Pfam" id="PF03484">
    <property type="entry name" value="B5"/>
    <property type="match status" value="1"/>
</dbReference>
<evidence type="ECO:0000256" key="7">
    <source>
        <dbReference type="ARBA" id="ARBA00022723"/>
    </source>
</evidence>
<dbReference type="PANTHER" id="PTHR10947:SF0">
    <property type="entry name" value="PHENYLALANINE--TRNA LIGASE BETA SUBUNIT"/>
    <property type="match status" value="1"/>
</dbReference>
<dbReference type="InterPro" id="IPR045864">
    <property type="entry name" value="aa-tRNA-synth_II/BPL/LPL"/>
</dbReference>
<dbReference type="SUPFAM" id="SSF55681">
    <property type="entry name" value="Class II aaRS and biotin synthetases"/>
    <property type="match status" value="1"/>
</dbReference>
<evidence type="ECO:0000256" key="10">
    <source>
        <dbReference type="ARBA" id="ARBA00022842"/>
    </source>
</evidence>
<dbReference type="InParanoid" id="A0A330L420"/>
<keyword evidence="10" id="KW-0460">Magnesium</keyword>
<name>A0A330L420_9BACT</name>
<dbReference type="AlphaFoldDB" id="A0A330L420"/>
<comment type="subcellular location">
    <subcellularLocation>
        <location evidence="2">Cytoplasm</location>
    </subcellularLocation>
</comment>
<dbReference type="GO" id="GO:0004826">
    <property type="term" value="F:phenylalanine-tRNA ligase activity"/>
    <property type="evidence" value="ECO:0007669"/>
    <property type="project" value="UniProtKB-EC"/>
</dbReference>
<dbReference type="GO" id="GO:0009328">
    <property type="term" value="C:phenylalanine-tRNA ligase complex"/>
    <property type="evidence" value="ECO:0007669"/>
    <property type="project" value="TreeGrafter"/>
</dbReference>
<evidence type="ECO:0000256" key="2">
    <source>
        <dbReference type="ARBA" id="ARBA00004496"/>
    </source>
</evidence>
<dbReference type="GO" id="GO:0005524">
    <property type="term" value="F:ATP binding"/>
    <property type="evidence" value="ECO:0007669"/>
    <property type="project" value="UniProtKB-KW"/>
</dbReference>
<dbReference type="EMBL" id="OUNR01000001">
    <property type="protein sequence ID" value="SPP63939.1"/>
    <property type="molecule type" value="Genomic_DNA"/>
</dbReference>
<dbReference type="GO" id="GO:0003723">
    <property type="term" value="F:RNA binding"/>
    <property type="evidence" value="ECO:0007669"/>
    <property type="project" value="InterPro"/>
</dbReference>
<evidence type="ECO:0000259" key="13">
    <source>
        <dbReference type="PROSITE" id="PS51483"/>
    </source>
</evidence>
<accession>A0A330L420</accession>
<dbReference type="InterPro" id="IPR005147">
    <property type="entry name" value="tRNA_synthase_B5-dom"/>
</dbReference>
<dbReference type="NCBIfam" id="TIGR00471">
    <property type="entry name" value="pheT_arch"/>
    <property type="match status" value="1"/>
</dbReference>
<keyword evidence="7" id="KW-0479">Metal-binding</keyword>
<evidence type="ECO:0000256" key="5">
    <source>
        <dbReference type="ARBA" id="ARBA00022490"/>
    </source>
</evidence>
<evidence type="ECO:0000256" key="9">
    <source>
        <dbReference type="ARBA" id="ARBA00022840"/>
    </source>
</evidence>
<evidence type="ECO:0000313" key="14">
    <source>
        <dbReference type="EMBL" id="SPP63939.1"/>
    </source>
</evidence>
<dbReference type="Proteomes" id="UP000248168">
    <property type="component" value="Unassembled WGS sequence"/>
</dbReference>
<keyword evidence="15" id="KW-1185">Reference proteome</keyword>
<gene>
    <name evidence="14" type="primary">pheT</name>
    <name evidence="14" type="ORF">NITLEN_11025</name>
</gene>
<protein>
    <recommendedName>
        <fullName evidence="4">phenylalanine--tRNA ligase</fullName>
        <ecNumber evidence="4">6.1.1.20</ecNumber>
    </recommendedName>
</protein>
<comment type="cofactor">
    <cofactor evidence="1">
        <name>Mg(2+)</name>
        <dbReference type="ChEBI" id="CHEBI:18420"/>
    </cofactor>
</comment>
<dbReference type="Gene3D" id="3.50.40.10">
    <property type="entry name" value="Phenylalanyl-trna Synthetase, Chain B, domain 3"/>
    <property type="match status" value="1"/>
</dbReference>
<keyword evidence="6 14" id="KW-0436">Ligase</keyword>
<evidence type="ECO:0000256" key="11">
    <source>
        <dbReference type="ARBA" id="ARBA00022917"/>
    </source>
</evidence>
<keyword evidence="11" id="KW-0648">Protein biosynthesis</keyword>
<feature type="domain" description="B5" evidence="13">
    <location>
        <begin position="293"/>
        <end position="368"/>
    </location>
</feature>
<evidence type="ECO:0000256" key="6">
    <source>
        <dbReference type="ARBA" id="ARBA00022598"/>
    </source>
</evidence>
<dbReference type="SMART" id="SM00874">
    <property type="entry name" value="B5"/>
    <property type="match status" value="1"/>
</dbReference>
<dbReference type="InterPro" id="IPR009061">
    <property type="entry name" value="DNA-bd_dom_put_sf"/>
</dbReference>
<dbReference type="EC" id="6.1.1.20" evidence="4"/>
<dbReference type="InterPro" id="IPR005146">
    <property type="entry name" value="B3/B4_tRNA-bd"/>
</dbReference>
<dbReference type="OrthoDB" id="9805455at2"/>
<dbReference type="Pfam" id="PF17759">
    <property type="entry name" value="tRNA_synthFbeta"/>
    <property type="match status" value="1"/>
</dbReference>
<dbReference type="InterPro" id="IPR004531">
    <property type="entry name" value="Phe-tRNA-synth_IIc_bsu_arc_euk"/>
</dbReference>
<reference evidence="15" key="1">
    <citation type="submission" date="2018-04" db="EMBL/GenBank/DDBJ databases">
        <authorList>
            <person name="Lucker S."/>
            <person name="Sakoula D."/>
        </authorList>
    </citation>
    <scope>NUCLEOTIDE SEQUENCE [LARGE SCALE GENOMIC DNA]</scope>
</reference>
<dbReference type="GO" id="GO:0006432">
    <property type="term" value="P:phenylalanyl-tRNA aminoacylation"/>
    <property type="evidence" value="ECO:0007669"/>
    <property type="project" value="InterPro"/>
</dbReference>
<dbReference type="InterPro" id="IPR045060">
    <property type="entry name" value="Phe-tRNA-ligase_IIc_bsu"/>
</dbReference>
<sequence length="575" mass="63579">MPTISIFKDDLETLLALGGRAKGSVSPVSIEQLEDWLMLVKGELKGHNQETGELRIELQDSNRPDLWCCEGIARQIRIKQQGKLKPYPFFSKKAKKGHALIVAPGLEQVRPYVAACTARGYRVTEEGLAQLIQTQEKLADIFGHKRKTVSIGIYQLSKIVFPVTYELVKPDQAKFTPLGMETVMTLAEILMVHPKGLEHGHILAGQSRLPILRDAKNQPLSFPPIINSREVGEVRVGDDELFVEVTGTDQLMVVLTLNIFAANLADRGATIEPIEVQYPKTTPLGKRVVTPQDLGNSKTIQLKTIEQALGQKLGVKVVKQALEVYGYEVSAGKGAVKAKLPPYRQDLMHAMDVVEDVAISRGYGEFAPVMPAQFTVGGLSRIEQTSDRARELMVGLGFQEIISNIMGSPESYRDTMRLAETEWGRMVEVENAMTLTFSCLRQWMLPSLLRVEAASNRAFYPHRLFEAGDVAIPDPTHELGSRTETVLGAVIAHATAHFSEIHSCLDILFYHLGKEYSLEPVQHPSFLEGRAGRIVVAGKPIGVIGEVHPEVLERWQITVPAVSFDVNLSQLADLS</sequence>
<keyword evidence="12 14" id="KW-0030">Aminoacyl-tRNA synthetase</keyword>
<dbReference type="SUPFAM" id="SSF46955">
    <property type="entry name" value="Putative DNA-binding domain"/>
    <property type="match status" value="1"/>
</dbReference>